<evidence type="ECO:0000313" key="4">
    <source>
        <dbReference type="Proteomes" id="UP000005139"/>
    </source>
</evidence>
<dbReference type="Proteomes" id="UP000005139">
    <property type="component" value="Unassembled WGS sequence"/>
</dbReference>
<sequence length="83" mass="9292">MEKMNAAIDEKEKQQEKLPNLGPSLGSNWKHMILMIMGCLAPVGVALMLTQVGYTGVGNYLLFLLCPIVHMIMMRNMDKSPKK</sequence>
<organism evidence="3 4">
    <name type="scientific">Thermosinus carboxydivorans Nor1</name>
    <dbReference type="NCBI Taxonomy" id="401526"/>
    <lineage>
        <taxon>Bacteria</taxon>
        <taxon>Bacillati</taxon>
        <taxon>Bacillota</taxon>
        <taxon>Negativicutes</taxon>
        <taxon>Selenomonadales</taxon>
        <taxon>Sporomusaceae</taxon>
        <taxon>Thermosinus</taxon>
    </lineage>
</organism>
<keyword evidence="2" id="KW-0472">Membrane</keyword>
<feature type="transmembrane region" description="Helical" evidence="2">
    <location>
        <begin position="60"/>
        <end position="77"/>
    </location>
</feature>
<reference evidence="3 4" key="1">
    <citation type="submission" date="2007-01" db="EMBL/GenBank/DDBJ databases">
        <title>Annotation of the draft genome assembly of Thermosinus carboxydivorans Nor1.</title>
        <authorList>
            <consortium name="US DOE Joint Genome Institute (JGI-ORNL)"/>
            <person name="Larimer F."/>
            <person name="Land M."/>
            <person name="Hauser L."/>
        </authorList>
    </citation>
    <scope>NUCLEOTIDE SEQUENCE [LARGE SCALE GENOMIC DNA]</scope>
    <source>
        <strain evidence="3 4">Nor1</strain>
    </source>
</reference>
<dbReference type="InterPro" id="IPR021682">
    <property type="entry name" value="DUF2933"/>
</dbReference>
<dbReference type="AlphaFoldDB" id="A1HRM4"/>
<accession>A1HRM4</accession>
<protein>
    <recommendedName>
        <fullName evidence="5">DUF2933 domain-containing protein</fullName>
    </recommendedName>
</protein>
<dbReference type="RefSeq" id="WP_007289702.1">
    <property type="nucleotide sequence ID" value="NZ_AAWL01000011.1"/>
</dbReference>
<reference evidence="3 4" key="2">
    <citation type="submission" date="2007-01" db="EMBL/GenBank/DDBJ databases">
        <title>Sequencing of the draft genome and assembly of Thermosinus carboxydivorans Nor1.</title>
        <authorList>
            <consortium name="US DOE Joint Genome Institute (JGI-PGF)"/>
            <person name="Copeland A."/>
            <person name="Lucas S."/>
            <person name="Lapidus A."/>
            <person name="Barry K."/>
            <person name="Glavina del Rio T."/>
            <person name="Dalin E."/>
            <person name="Tice H."/>
            <person name="Bruce D."/>
            <person name="Pitluck S."/>
            <person name="Richardson P."/>
        </authorList>
    </citation>
    <scope>NUCLEOTIDE SEQUENCE [LARGE SCALE GENOMIC DNA]</scope>
    <source>
        <strain evidence="3 4">Nor1</strain>
    </source>
</reference>
<keyword evidence="2" id="KW-0812">Transmembrane</keyword>
<evidence type="ECO:0008006" key="5">
    <source>
        <dbReference type="Google" id="ProtNLM"/>
    </source>
</evidence>
<dbReference type="EMBL" id="AAWL01000011">
    <property type="protein sequence ID" value="EAX47378.1"/>
    <property type="molecule type" value="Genomic_DNA"/>
</dbReference>
<feature type="compositionally biased region" description="Basic and acidic residues" evidence="1">
    <location>
        <begin position="1"/>
        <end position="16"/>
    </location>
</feature>
<evidence type="ECO:0000256" key="2">
    <source>
        <dbReference type="SAM" id="Phobius"/>
    </source>
</evidence>
<feature type="region of interest" description="Disordered" evidence="1">
    <location>
        <begin position="1"/>
        <end position="22"/>
    </location>
</feature>
<comment type="caution">
    <text evidence="3">The sequence shown here is derived from an EMBL/GenBank/DDBJ whole genome shotgun (WGS) entry which is preliminary data.</text>
</comment>
<gene>
    <name evidence="3" type="ORF">TcarDRAFT_1396</name>
</gene>
<evidence type="ECO:0000256" key="1">
    <source>
        <dbReference type="SAM" id="MobiDB-lite"/>
    </source>
</evidence>
<dbReference type="Pfam" id="PF11666">
    <property type="entry name" value="DUF2933"/>
    <property type="match status" value="1"/>
</dbReference>
<keyword evidence="2" id="KW-1133">Transmembrane helix</keyword>
<proteinExistence type="predicted"/>
<evidence type="ECO:0000313" key="3">
    <source>
        <dbReference type="EMBL" id="EAX47378.1"/>
    </source>
</evidence>
<feature type="transmembrane region" description="Helical" evidence="2">
    <location>
        <begin position="33"/>
        <end position="54"/>
    </location>
</feature>
<dbReference type="OrthoDB" id="2989509at2"/>
<name>A1HRM4_9FIRM</name>
<dbReference type="eggNOG" id="ENOG502ZVK3">
    <property type="taxonomic scope" value="Bacteria"/>
</dbReference>
<keyword evidence="4" id="KW-1185">Reference proteome</keyword>